<dbReference type="InterPro" id="IPR001345">
    <property type="entry name" value="PG/BPGM_mutase_AS"/>
</dbReference>
<accession>A0A7K3S8W4</accession>
<dbReference type="InterPro" id="IPR029033">
    <property type="entry name" value="His_PPase_superfam"/>
</dbReference>
<comment type="caution">
    <text evidence="2">The sequence shown here is derived from an EMBL/GenBank/DDBJ whole genome shotgun (WGS) entry which is preliminary data.</text>
</comment>
<gene>
    <name evidence="2" type="ORF">G3I50_34030</name>
</gene>
<dbReference type="GO" id="GO:0016791">
    <property type="term" value="F:phosphatase activity"/>
    <property type="evidence" value="ECO:0007669"/>
    <property type="project" value="TreeGrafter"/>
</dbReference>
<evidence type="ECO:0000313" key="3">
    <source>
        <dbReference type="Proteomes" id="UP000469670"/>
    </source>
</evidence>
<dbReference type="Gene3D" id="3.40.50.1240">
    <property type="entry name" value="Phosphoglycerate mutase-like"/>
    <property type="match status" value="1"/>
</dbReference>
<reference evidence="2 3" key="1">
    <citation type="submission" date="2020-01" db="EMBL/GenBank/DDBJ databases">
        <title>Insect and environment-associated Actinomycetes.</title>
        <authorList>
            <person name="Currrie C."/>
            <person name="Chevrette M."/>
            <person name="Carlson C."/>
            <person name="Stubbendieck R."/>
            <person name="Wendt-Pienkowski E."/>
        </authorList>
    </citation>
    <scope>NUCLEOTIDE SEQUENCE [LARGE SCALE GENOMIC DNA]</scope>
    <source>
        <strain evidence="2 3">SID7590</strain>
    </source>
</reference>
<feature type="compositionally biased region" description="Pro residues" evidence="1">
    <location>
        <begin position="223"/>
        <end position="239"/>
    </location>
</feature>
<organism evidence="2 3">
    <name type="scientific">Streptomyces parvus</name>
    <dbReference type="NCBI Taxonomy" id="66428"/>
    <lineage>
        <taxon>Bacteria</taxon>
        <taxon>Bacillati</taxon>
        <taxon>Actinomycetota</taxon>
        <taxon>Actinomycetes</taxon>
        <taxon>Kitasatosporales</taxon>
        <taxon>Streptomycetaceae</taxon>
        <taxon>Streptomyces</taxon>
    </lineage>
</organism>
<dbReference type="InterPro" id="IPR050275">
    <property type="entry name" value="PGM_Phosphatase"/>
</dbReference>
<sequence length="239" mass="24549">MRLLLIRHGQTPSNLGHFLDTALPGPGLTDLGLRQAAALPGALAGEDIAALYASTLTRTQLTAAPLAAERAIEVRIRDGIRELSAGDLEMRADEEAIRQYLTTVFAWPAGDLARRLPGGEDGAEALARFDAVVAEAAEAEKHRTVALVSHGAAIRVWAAARARNVTVDFAARHGLDNTGVVVVEGSPDSGWTALSWAGTVVPAVTASGVADGGPAGRTLPGPETGPAPGPAPAPDQPTT</sequence>
<dbReference type="Proteomes" id="UP000469670">
    <property type="component" value="Unassembled WGS sequence"/>
</dbReference>
<protein>
    <submittedName>
        <fullName evidence="2">Histidine phosphatase family protein</fullName>
    </submittedName>
</protein>
<dbReference type="RefSeq" id="WP_164207535.1">
    <property type="nucleotide sequence ID" value="NZ_JAAGMP010001507.1"/>
</dbReference>
<dbReference type="EMBL" id="JAAGMP010001507">
    <property type="protein sequence ID" value="NEC23232.1"/>
    <property type="molecule type" value="Genomic_DNA"/>
</dbReference>
<dbReference type="GO" id="GO:0005737">
    <property type="term" value="C:cytoplasm"/>
    <property type="evidence" value="ECO:0007669"/>
    <property type="project" value="TreeGrafter"/>
</dbReference>
<dbReference type="CDD" id="cd07067">
    <property type="entry name" value="HP_PGM_like"/>
    <property type="match status" value="1"/>
</dbReference>
<name>A0A7K3S8W4_9ACTN</name>
<dbReference type="InterPro" id="IPR013078">
    <property type="entry name" value="His_Pase_superF_clade-1"/>
</dbReference>
<evidence type="ECO:0000313" key="2">
    <source>
        <dbReference type="EMBL" id="NEC23232.1"/>
    </source>
</evidence>
<dbReference type="AlphaFoldDB" id="A0A7K3S8W4"/>
<dbReference type="PROSITE" id="PS00175">
    <property type="entry name" value="PG_MUTASE"/>
    <property type="match status" value="1"/>
</dbReference>
<feature type="region of interest" description="Disordered" evidence="1">
    <location>
        <begin position="208"/>
        <end position="239"/>
    </location>
</feature>
<dbReference type="PANTHER" id="PTHR48100:SF58">
    <property type="entry name" value="PE-PGRS FAMILY PROTEIN PE_PGRS11"/>
    <property type="match status" value="1"/>
</dbReference>
<evidence type="ECO:0000256" key="1">
    <source>
        <dbReference type="SAM" id="MobiDB-lite"/>
    </source>
</evidence>
<proteinExistence type="predicted"/>
<dbReference type="Pfam" id="PF00300">
    <property type="entry name" value="His_Phos_1"/>
    <property type="match status" value="1"/>
</dbReference>
<dbReference type="SMART" id="SM00855">
    <property type="entry name" value="PGAM"/>
    <property type="match status" value="1"/>
</dbReference>
<dbReference type="SUPFAM" id="SSF53254">
    <property type="entry name" value="Phosphoglycerate mutase-like"/>
    <property type="match status" value="1"/>
</dbReference>
<dbReference type="PANTHER" id="PTHR48100">
    <property type="entry name" value="BROAD-SPECIFICITY PHOSPHATASE YOR283W-RELATED"/>
    <property type="match status" value="1"/>
</dbReference>